<dbReference type="Proteomes" id="UP000305647">
    <property type="component" value="Unassembled WGS sequence"/>
</dbReference>
<feature type="repeat" description="TPR" evidence="3">
    <location>
        <begin position="534"/>
        <end position="567"/>
    </location>
</feature>
<dbReference type="SMART" id="SM00028">
    <property type="entry name" value="TPR"/>
    <property type="match status" value="7"/>
</dbReference>
<dbReference type="EMBL" id="SPRC01000010">
    <property type="protein sequence ID" value="TIB81086.1"/>
    <property type="molecule type" value="Genomic_DNA"/>
</dbReference>
<dbReference type="EMBL" id="SPRO01000002">
    <property type="protein sequence ID" value="TIC34163.1"/>
    <property type="molecule type" value="Genomic_DNA"/>
</dbReference>
<accession>A0A4T0MFF8</accession>
<dbReference type="InterPro" id="IPR019734">
    <property type="entry name" value="TPR_rpt"/>
</dbReference>
<comment type="caution">
    <text evidence="5">The sequence shown here is derived from an EMBL/GenBank/DDBJ whole genome shotgun (WGS) entry which is preliminary data.</text>
</comment>
<protein>
    <submittedName>
        <fullName evidence="5">TPR-like protein</fullName>
    </submittedName>
</protein>
<feature type="region of interest" description="Disordered" evidence="4">
    <location>
        <begin position="251"/>
        <end position="345"/>
    </location>
</feature>
<feature type="repeat" description="TPR" evidence="3">
    <location>
        <begin position="119"/>
        <end position="152"/>
    </location>
</feature>
<dbReference type="PROSITE" id="PS50005">
    <property type="entry name" value="TPR"/>
    <property type="match status" value="5"/>
</dbReference>
<evidence type="ECO:0000313" key="6">
    <source>
        <dbReference type="EMBL" id="TIC34163.1"/>
    </source>
</evidence>
<dbReference type="Pfam" id="PF13432">
    <property type="entry name" value="TPR_16"/>
    <property type="match status" value="1"/>
</dbReference>
<evidence type="ECO:0000256" key="3">
    <source>
        <dbReference type="PROSITE-ProRule" id="PRU00339"/>
    </source>
</evidence>
<dbReference type="GO" id="GO:0005680">
    <property type="term" value="C:anaphase-promoting complex"/>
    <property type="evidence" value="ECO:0007669"/>
    <property type="project" value="UniProtKB-ARBA"/>
</dbReference>
<dbReference type="Proteomes" id="UP000310685">
    <property type="component" value="Unassembled WGS sequence"/>
</dbReference>
<dbReference type="AlphaFoldDB" id="A0A4T0MFF8"/>
<evidence type="ECO:0000313" key="8">
    <source>
        <dbReference type="Proteomes" id="UP000310685"/>
    </source>
</evidence>
<feature type="compositionally biased region" description="Polar residues" evidence="4">
    <location>
        <begin position="321"/>
        <end position="345"/>
    </location>
</feature>
<reference evidence="7 8" key="1">
    <citation type="submission" date="2019-03" db="EMBL/GenBank/DDBJ databases">
        <title>Sequencing 25 genomes of Wallemia mellicola.</title>
        <authorList>
            <person name="Gostincar C."/>
        </authorList>
    </citation>
    <scope>NUCLEOTIDE SEQUENCE [LARGE SCALE GENOMIC DNA]</scope>
    <source>
        <strain evidence="5 8">EXF-6152</strain>
        <strain evidence="6 7">EXF-8738</strain>
    </source>
</reference>
<evidence type="ECO:0000313" key="5">
    <source>
        <dbReference type="EMBL" id="TIB81086.1"/>
    </source>
</evidence>
<keyword evidence="1 3" id="KW-0802">TPR repeat</keyword>
<evidence type="ECO:0000313" key="7">
    <source>
        <dbReference type="Proteomes" id="UP000305647"/>
    </source>
</evidence>
<feature type="repeat" description="TPR" evidence="3">
    <location>
        <begin position="466"/>
        <end position="499"/>
    </location>
</feature>
<dbReference type="Pfam" id="PF00515">
    <property type="entry name" value="TPR_1"/>
    <property type="match status" value="1"/>
</dbReference>
<dbReference type="Pfam" id="PF13181">
    <property type="entry name" value="TPR_8"/>
    <property type="match status" value="1"/>
</dbReference>
<dbReference type="SUPFAM" id="SSF48452">
    <property type="entry name" value="TPR-like"/>
    <property type="match status" value="2"/>
</dbReference>
<sequence>MQSKLLDLVESSSKLNLLDTAHFYASLLYSISKSTISVYSYAFTLYNTNRLVESYDLLIDNYSEIEYDIKSWLLLSDVCEKLNLHSDAMRASKQAHDLLHLNKLIPTGILTTGSTSSPAATACRLGRIAKTTNNHKSAIEYFNQALSLDHSIWEAFEALCALGADPNPAILSTGDGDTQQAPQQTNIPPPPMAQRQPSNFTEVGLFTPDMAPRPVPKMRPPALTMETPTQPIGHNNTFTDDESFALPPSVLPKRPRVNQPKQGLLQSSLKPITKKAMKQTPDALAQARRSNRLATFTSKVGISKNPVRDKRKKPSPLATKMSRSNGASNQSNDDQNGASSSEVSEQLNELVRTLGKARAALGSYRCQEAVETLNGLLGPELGQGAVGAHVGGGIARTPSALCWLGQAYFESADYIKAERAFAAARALSPHRSEDMDIYSTVLWHLNKPTSLAFLAHDMVKVDKKSYQSWVALGNALSLSNEHSDALIAFTKASSVSPLSAYSNVLAGHECIAKEEWDNAAQWFQTAIRINRRMYNAWYGLGVVYLNQGKTALSEYHFKKATEINPSNVVLLCSLGSAIEKGNTDRERIELLESAYQSYNKACILQENSALARYKRANVLFLMNQFQRALPDLLFLKDAAPDEVNVHLLLGRVYRQLGNAAGAAKHFAIAQDIEPKSALIVGEIIESQYSN</sequence>
<dbReference type="PANTHER" id="PTHR12558:SF13">
    <property type="entry name" value="CELL DIVISION CYCLE PROTEIN 27 HOMOLOG"/>
    <property type="match status" value="1"/>
</dbReference>
<feature type="repeat" description="TPR" evidence="3">
    <location>
        <begin position="643"/>
        <end position="676"/>
    </location>
</feature>
<feature type="compositionally biased region" description="Polar residues" evidence="4">
    <location>
        <begin position="259"/>
        <end position="270"/>
    </location>
</feature>
<comment type="similarity">
    <text evidence="2">Belongs to the APC3/CDC27 family.</text>
</comment>
<evidence type="ECO:0000256" key="4">
    <source>
        <dbReference type="SAM" id="MobiDB-lite"/>
    </source>
</evidence>
<proteinExistence type="inferred from homology"/>
<dbReference type="PANTHER" id="PTHR12558">
    <property type="entry name" value="CELL DIVISION CYCLE 16,23,27"/>
    <property type="match status" value="1"/>
</dbReference>
<evidence type="ECO:0000256" key="2">
    <source>
        <dbReference type="ARBA" id="ARBA00038210"/>
    </source>
</evidence>
<dbReference type="GO" id="GO:0051301">
    <property type="term" value="P:cell division"/>
    <property type="evidence" value="ECO:0007669"/>
    <property type="project" value="TreeGrafter"/>
</dbReference>
<dbReference type="Gene3D" id="1.25.40.10">
    <property type="entry name" value="Tetratricopeptide repeat domain"/>
    <property type="match status" value="4"/>
</dbReference>
<feature type="repeat" description="TPR" evidence="3">
    <location>
        <begin position="398"/>
        <end position="431"/>
    </location>
</feature>
<evidence type="ECO:0000256" key="1">
    <source>
        <dbReference type="ARBA" id="ARBA00022803"/>
    </source>
</evidence>
<dbReference type="GO" id="GO:0007091">
    <property type="term" value="P:metaphase/anaphase transition of mitotic cell cycle"/>
    <property type="evidence" value="ECO:0007669"/>
    <property type="project" value="TreeGrafter"/>
</dbReference>
<dbReference type="GO" id="GO:0016567">
    <property type="term" value="P:protein ubiquitination"/>
    <property type="evidence" value="ECO:0007669"/>
    <property type="project" value="TreeGrafter"/>
</dbReference>
<dbReference type="GO" id="GO:0031145">
    <property type="term" value="P:anaphase-promoting complex-dependent catabolic process"/>
    <property type="evidence" value="ECO:0007669"/>
    <property type="project" value="TreeGrafter"/>
</dbReference>
<dbReference type="InterPro" id="IPR011990">
    <property type="entry name" value="TPR-like_helical_dom_sf"/>
</dbReference>
<dbReference type="GO" id="GO:0005737">
    <property type="term" value="C:cytoplasm"/>
    <property type="evidence" value="ECO:0007669"/>
    <property type="project" value="TreeGrafter"/>
</dbReference>
<organism evidence="5 8">
    <name type="scientific">Wallemia mellicola</name>
    <dbReference type="NCBI Taxonomy" id="1708541"/>
    <lineage>
        <taxon>Eukaryota</taxon>
        <taxon>Fungi</taxon>
        <taxon>Dikarya</taxon>
        <taxon>Basidiomycota</taxon>
        <taxon>Wallemiomycotina</taxon>
        <taxon>Wallemiomycetes</taxon>
        <taxon>Wallemiales</taxon>
        <taxon>Wallemiaceae</taxon>
        <taxon>Wallemia</taxon>
    </lineage>
</organism>
<gene>
    <name evidence="6" type="ORF">E3Q10_00396</name>
    <name evidence="5" type="ORF">E3Q22_01414</name>
</gene>
<name>A0A4T0MFF8_9BASI</name>